<gene>
    <name evidence="1" type="ORF">OJAV_G00233390</name>
</gene>
<dbReference type="Proteomes" id="UP000283210">
    <property type="component" value="Chromosome 24"/>
</dbReference>
<proteinExistence type="predicted"/>
<organism evidence="1 2">
    <name type="scientific">Oryzias javanicus</name>
    <name type="common">Javanese ricefish</name>
    <name type="synonym">Aplocheilus javanicus</name>
    <dbReference type="NCBI Taxonomy" id="123683"/>
    <lineage>
        <taxon>Eukaryota</taxon>
        <taxon>Metazoa</taxon>
        <taxon>Chordata</taxon>
        <taxon>Craniata</taxon>
        <taxon>Vertebrata</taxon>
        <taxon>Euteleostomi</taxon>
        <taxon>Actinopterygii</taxon>
        <taxon>Neopterygii</taxon>
        <taxon>Teleostei</taxon>
        <taxon>Neoteleostei</taxon>
        <taxon>Acanthomorphata</taxon>
        <taxon>Ovalentaria</taxon>
        <taxon>Atherinomorphae</taxon>
        <taxon>Beloniformes</taxon>
        <taxon>Adrianichthyidae</taxon>
        <taxon>Oryziinae</taxon>
        <taxon>Oryzias</taxon>
    </lineage>
</organism>
<protein>
    <submittedName>
        <fullName evidence="1">Uncharacterized protein</fullName>
    </submittedName>
</protein>
<evidence type="ECO:0000313" key="2">
    <source>
        <dbReference type="Proteomes" id="UP000283210"/>
    </source>
</evidence>
<accession>A0A437C0N4</accession>
<dbReference type="EMBL" id="CM012460">
    <property type="protein sequence ID" value="RVE56150.1"/>
    <property type="molecule type" value="Genomic_DNA"/>
</dbReference>
<sequence>MSGTDVTKINLELREIIKSKGGRVKEETTRIFKVLDELSIIDITITREAFLKSLIFLGESVEDLIKEYQDVPDSDVLLETMAIFVIGREDPFFSPTDIKIVIDGKQVLSEVPLLQQRLPCSLDSVMH</sequence>
<dbReference type="OrthoDB" id="8911205at2759"/>
<dbReference type="AlphaFoldDB" id="A0A437C0N4"/>
<keyword evidence="2" id="KW-1185">Reference proteome</keyword>
<name>A0A437C0N4_ORYJA</name>
<reference evidence="1 2" key="2">
    <citation type="submission" date="2019-01" db="EMBL/GenBank/DDBJ databases">
        <title>A chromosome length genome reference of the Java medaka (oryzias javanicus).</title>
        <authorList>
            <person name="Herpin A."/>
            <person name="Takehana Y."/>
            <person name="Naruse K."/>
            <person name="Ansai S."/>
            <person name="Kawaguchi M."/>
        </authorList>
    </citation>
    <scope>NUCLEOTIDE SEQUENCE [LARGE SCALE GENOMIC DNA]</scope>
    <source>
        <strain evidence="1">RS831</strain>
        <tissue evidence="1">Whole body</tissue>
    </source>
</reference>
<evidence type="ECO:0000313" key="1">
    <source>
        <dbReference type="EMBL" id="RVE56150.1"/>
    </source>
</evidence>
<reference evidence="1 2" key="1">
    <citation type="submission" date="2018-11" db="EMBL/GenBank/DDBJ databases">
        <authorList>
            <person name="Lopez-Roques C."/>
            <person name="Donnadieu C."/>
            <person name="Bouchez O."/>
            <person name="Klopp C."/>
            <person name="Cabau C."/>
            <person name="Zahm M."/>
        </authorList>
    </citation>
    <scope>NUCLEOTIDE SEQUENCE [LARGE SCALE GENOMIC DNA]</scope>
    <source>
        <strain evidence="1">RS831</strain>
        <tissue evidence="1">Whole body</tissue>
    </source>
</reference>